<name>A0A195B1L2_9HYME</name>
<organism evidence="3 4">
    <name type="scientific">Atta colombica</name>
    <dbReference type="NCBI Taxonomy" id="520822"/>
    <lineage>
        <taxon>Eukaryota</taxon>
        <taxon>Metazoa</taxon>
        <taxon>Ecdysozoa</taxon>
        <taxon>Arthropoda</taxon>
        <taxon>Hexapoda</taxon>
        <taxon>Insecta</taxon>
        <taxon>Pterygota</taxon>
        <taxon>Neoptera</taxon>
        <taxon>Endopterygota</taxon>
        <taxon>Hymenoptera</taxon>
        <taxon>Apocrita</taxon>
        <taxon>Aculeata</taxon>
        <taxon>Formicoidea</taxon>
        <taxon>Formicidae</taxon>
        <taxon>Myrmicinae</taxon>
        <taxon>Atta</taxon>
    </lineage>
</organism>
<dbReference type="AlphaFoldDB" id="A0A195B1L2"/>
<sequence>MEPLRIEEEGDVCPSEIRSPRLPRHPPLLADKKKRSTLQLATTIVRSKDHQAALHTKVYTFAVQRVTFICQRFAMTEHRDLTFSCVGPGRPFGSRIDGARRSSCLGRVSSSLDPPSLRNQVFLKKETFISGQRPNQNDFFVAALRDYVKKAERLTLIYIFSCLYFIYFFVSMHIKSAKNSLFIINTISRISQFKLSHVSVFQRKCFYFFSSNLSRSVNFITTADHFGAILSSNIFGSDKMRLVCGRRVSDDPDIGKTGAYKR</sequence>
<feature type="transmembrane region" description="Helical" evidence="2">
    <location>
        <begin position="154"/>
        <end position="174"/>
    </location>
</feature>
<evidence type="ECO:0000256" key="1">
    <source>
        <dbReference type="SAM" id="MobiDB-lite"/>
    </source>
</evidence>
<evidence type="ECO:0000256" key="2">
    <source>
        <dbReference type="SAM" id="Phobius"/>
    </source>
</evidence>
<evidence type="ECO:0000313" key="4">
    <source>
        <dbReference type="Proteomes" id="UP000078540"/>
    </source>
</evidence>
<reference evidence="3 4" key="1">
    <citation type="submission" date="2015-09" db="EMBL/GenBank/DDBJ databases">
        <title>Atta colombica WGS genome.</title>
        <authorList>
            <person name="Nygaard S."/>
            <person name="Hu H."/>
            <person name="Boomsma J."/>
            <person name="Zhang G."/>
        </authorList>
    </citation>
    <scope>NUCLEOTIDE SEQUENCE [LARGE SCALE GENOMIC DNA]</scope>
    <source>
        <strain evidence="3">Treedump-2</strain>
        <tissue evidence="3">Whole body</tissue>
    </source>
</reference>
<feature type="region of interest" description="Disordered" evidence="1">
    <location>
        <begin position="1"/>
        <end position="28"/>
    </location>
</feature>
<protein>
    <submittedName>
        <fullName evidence="3">Uncharacterized protein</fullName>
    </submittedName>
</protein>
<keyword evidence="4" id="KW-1185">Reference proteome</keyword>
<proteinExistence type="predicted"/>
<keyword evidence="2" id="KW-0472">Membrane</keyword>
<evidence type="ECO:0000313" key="3">
    <source>
        <dbReference type="EMBL" id="KYM78356.1"/>
    </source>
</evidence>
<accession>A0A195B1L2</accession>
<dbReference type="EMBL" id="KQ976662">
    <property type="protein sequence ID" value="KYM78356.1"/>
    <property type="molecule type" value="Genomic_DNA"/>
</dbReference>
<keyword evidence="2" id="KW-1133">Transmembrane helix</keyword>
<gene>
    <name evidence="3" type="ORF">ALC53_11011</name>
</gene>
<dbReference type="Proteomes" id="UP000078540">
    <property type="component" value="Unassembled WGS sequence"/>
</dbReference>
<keyword evidence="2" id="KW-0812">Transmembrane</keyword>